<dbReference type="eggNOG" id="ENOG503362Y">
    <property type="taxonomic scope" value="Bacteria"/>
</dbReference>
<protein>
    <submittedName>
        <fullName evidence="1">Uncharacterized protein</fullName>
    </submittedName>
</protein>
<dbReference type="OrthoDB" id="458113at2"/>
<reference evidence="1" key="1">
    <citation type="submission" date="2012-04" db="EMBL/GenBank/DDBJ databases">
        <authorList>
            <person name="Borisov I.G."/>
            <person name="Ivanikova N.V."/>
            <person name="Pinevich A.V."/>
        </authorList>
    </citation>
    <scope>NUCLEOTIDE SEQUENCE</scope>
    <source>
        <strain evidence="1">CALU 1027</strain>
    </source>
</reference>
<dbReference type="AlphaFoldDB" id="A0A0M2PYM5"/>
<accession>A0A0M2PYM5</accession>
<comment type="caution">
    <text evidence="1">The sequence shown here is derived from an EMBL/GenBank/DDBJ whole genome shotgun (WGS) entry which is preliminary data.</text>
</comment>
<sequence length="178" mass="19708">MSQNLDLNELRRIVLETQNMGEDLPSDPSRQVYVDRKGNIVLNPNTEERRTLSQVPLKLWASLSGDRQIVASRFPRNTTEQVIGGVRGWLYNITSALGDLYTLFAYNDGSQYQVLVVFPEVAGRVGAHDAHLFSNGCICFGSGGGLPTLEQAYAKSVLWTAGFSAYVRTGNFQFSNNN</sequence>
<keyword evidence="2" id="KW-1185">Reference proteome</keyword>
<gene>
    <name evidence="1" type="ORF">PROH_02555</name>
</gene>
<name>A0A0M2PYM5_PROHO</name>
<evidence type="ECO:0000313" key="1">
    <source>
        <dbReference type="EMBL" id="KKJ01265.1"/>
    </source>
</evidence>
<evidence type="ECO:0000313" key="2">
    <source>
        <dbReference type="Proteomes" id="UP000034681"/>
    </source>
</evidence>
<organism evidence="1 2">
    <name type="scientific">Prochlorothrix hollandica PCC 9006 = CALU 1027</name>
    <dbReference type="NCBI Taxonomy" id="317619"/>
    <lineage>
        <taxon>Bacteria</taxon>
        <taxon>Bacillati</taxon>
        <taxon>Cyanobacteriota</taxon>
        <taxon>Cyanophyceae</taxon>
        <taxon>Prochlorotrichales</taxon>
        <taxon>Prochlorotrichaceae</taxon>
        <taxon>Prochlorothrix</taxon>
    </lineage>
</organism>
<dbReference type="RefSeq" id="WP_017713878.1">
    <property type="nucleotide sequence ID" value="NZ_KB235941.1"/>
</dbReference>
<proteinExistence type="predicted"/>
<dbReference type="Proteomes" id="UP000034681">
    <property type="component" value="Unassembled WGS sequence"/>
</dbReference>
<dbReference type="EMBL" id="AJTX02000002">
    <property type="protein sequence ID" value="KKJ01265.1"/>
    <property type="molecule type" value="Genomic_DNA"/>
</dbReference>